<feature type="compositionally biased region" description="Basic and acidic residues" evidence="1">
    <location>
        <begin position="136"/>
        <end position="147"/>
    </location>
</feature>
<dbReference type="EMBL" id="MRCU01000020">
    <property type="protein sequence ID" value="RKK06683.1"/>
    <property type="molecule type" value="Genomic_DNA"/>
</dbReference>
<accession>A0A3L6MPB6</accession>
<feature type="region of interest" description="Disordered" evidence="1">
    <location>
        <begin position="63"/>
        <end position="147"/>
    </location>
</feature>
<evidence type="ECO:0000313" key="3">
    <source>
        <dbReference type="Proteomes" id="UP000270866"/>
    </source>
</evidence>
<protein>
    <submittedName>
        <fullName evidence="2">Uncharacterized protein</fullName>
    </submittedName>
</protein>
<gene>
    <name evidence="2" type="ORF">BFJ65_g18581</name>
</gene>
<evidence type="ECO:0000313" key="2">
    <source>
        <dbReference type="EMBL" id="RKK06683.1"/>
    </source>
</evidence>
<dbReference type="Proteomes" id="UP000270866">
    <property type="component" value="Unassembled WGS sequence"/>
</dbReference>
<sequence length="147" mass="16335">MPTDIATRALVVTLKAPAGAAKTTAEIEEITGIPYRTINAIYARAIRQGFEPNERPLRLQDAWLQNAPRSGRPTKQTKETKELIFAKPGGDRYQQGDGDVHTQSCRLQENEADEEAWTDDEDEEGTTGMVSCPPKLDPRRLEVSNLV</sequence>
<evidence type="ECO:0000256" key="1">
    <source>
        <dbReference type="SAM" id="MobiDB-lite"/>
    </source>
</evidence>
<name>A0A3L6MPB6_FUSOX</name>
<organism evidence="2 3">
    <name type="scientific">Fusarium oxysporum f. sp. cepae</name>
    <dbReference type="NCBI Taxonomy" id="396571"/>
    <lineage>
        <taxon>Eukaryota</taxon>
        <taxon>Fungi</taxon>
        <taxon>Dikarya</taxon>
        <taxon>Ascomycota</taxon>
        <taxon>Pezizomycotina</taxon>
        <taxon>Sordariomycetes</taxon>
        <taxon>Hypocreomycetidae</taxon>
        <taxon>Hypocreales</taxon>
        <taxon>Nectriaceae</taxon>
        <taxon>Fusarium</taxon>
        <taxon>Fusarium oxysporum species complex</taxon>
    </lineage>
</organism>
<comment type="caution">
    <text evidence="2">The sequence shown here is derived from an EMBL/GenBank/DDBJ whole genome shotgun (WGS) entry which is preliminary data.</text>
</comment>
<reference evidence="2 3" key="1">
    <citation type="journal article" date="2018" name="Sci. Rep.">
        <title>Characterisation of pathogen-specific regions and novel effector candidates in Fusarium oxysporum f. sp. cepae.</title>
        <authorList>
            <person name="Armitage A.D."/>
            <person name="Taylor A."/>
            <person name="Sobczyk M.K."/>
            <person name="Baxter L."/>
            <person name="Greenfield B.P."/>
            <person name="Bates H.J."/>
            <person name="Wilson F."/>
            <person name="Jackson A.C."/>
            <person name="Ott S."/>
            <person name="Harrison R.J."/>
            <person name="Clarkson J.P."/>
        </authorList>
    </citation>
    <scope>NUCLEOTIDE SEQUENCE [LARGE SCALE GENOMIC DNA]</scope>
    <source>
        <strain evidence="2 3">FoC_Fus2</strain>
    </source>
</reference>
<proteinExistence type="predicted"/>
<feature type="compositionally biased region" description="Acidic residues" evidence="1">
    <location>
        <begin position="110"/>
        <end position="125"/>
    </location>
</feature>
<dbReference type="AlphaFoldDB" id="A0A3L6MPB6"/>